<dbReference type="EMBL" id="JTDF01006879">
    <property type="protein sequence ID" value="KAF8565370.1"/>
    <property type="molecule type" value="Genomic_DNA"/>
</dbReference>
<sequence length="425" mass="47293">MFCQQSETYNGCSPEITSHENLVEIQRLRERMSLAVSSIVRQRWRILAGFALAREYRTKLLLVTKRASSLHSTASANPDRPASIELTSCLPLFQYASPSSMLVEDEVRTLRAQLADRDRLLACVQEAALLEIERLRALVAAESGDHAAAVHEAEERCRLSLERVVLRLGEAQQALSALSGHYANLKSAYTELDSQLFTVRTRDTDNRFALVKLTDRLALLNGQNQMVLNRVSELESRLMWAVSQLPDLNHSTLIQQCALVSANNDKLVARVAYLNERIAGQDKQLKAAFGLLHAVVTQSEKQMNQISSHSTPYGPKIRQFCPNDRRACPYFGARIATMESSLSSADSVQSDSDIDASVTVRHTTAVSTDASHASGSVTHHKSTCKNEATLSETSRTYDQVLSYSSITIKLAVHLRMLHWIGRAIW</sequence>
<dbReference type="Proteomes" id="UP000699462">
    <property type="component" value="Unassembled WGS sequence"/>
</dbReference>
<proteinExistence type="predicted"/>
<dbReference type="AlphaFoldDB" id="A0A8T0DC71"/>
<evidence type="ECO:0000313" key="2">
    <source>
        <dbReference type="Proteomes" id="UP000699462"/>
    </source>
</evidence>
<comment type="caution">
    <text evidence="1">The sequence shown here is derived from an EMBL/GenBank/DDBJ whole genome shotgun (WGS) entry which is preliminary data.</text>
</comment>
<protein>
    <submittedName>
        <fullName evidence="1">Uncharacterized protein</fullName>
    </submittedName>
</protein>
<organism evidence="1 2">
    <name type="scientific">Paragonimus westermani</name>
    <dbReference type="NCBI Taxonomy" id="34504"/>
    <lineage>
        <taxon>Eukaryota</taxon>
        <taxon>Metazoa</taxon>
        <taxon>Spiralia</taxon>
        <taxon>Lophotrochozoa</taxon>
        <taxon>Platyhelminthes</taxon>
        <taxon>Trematoda</taxon>
        <taxon>Digenea</taxon>
        <taxon>Plagiorchiida</taxon>
        <taxon>Troglotremata</taxon>
        <taxon>Troglotrematidae</taxon>
        <taxon>Paragonimus</taxon>
    </lineage>
</organism>
<accession>A0A8T0DC71</accession>
<evidence type="ECO:0000313" key="1">
    <source>
        <dbReference type="EMBL" id="KAF8565370.1"/>
    </source>
</evidence>
<name>A0A8T0DC71_9TREM</name>
<gene>
    <name evidence="1" type="ORF">P879_10038</name>
</gene>
<reference evidence="1 2" key="1">
    <citation type="submission" date="2019-07" db="EMBL/GenBank/DDBJ databases">
        <title>Annotation for the trematode Paragonimus westermani.</title>
        <authorList>
            <person name="Choi Y.-J."/>
        </authorList>
    </citation>
    <scope>NUCLEOTIDE SEQUENCE [LARGE SCALE GENOMIC DNA]</scope>
    <source>
        <strain evidence="1">180907_Pwestermani</strain>
    </source>
</reference>
<dbReference type="OrthoDB" id="6246734at2759"/>
<keyword evidence="2" id="KW-1185">Reference proteome</keyword>